<gene>
    <name evidence="2" type="ORF">FGIG_12143</name>
</gene>
<keyword evidence="3" id="KW-1185">Reference proteome</keyword>
<dbReference type="AlphaFoldDB" id="A0A504YF28"/>
<organism evidence="2 3">
    <name type="scientific">Fasciola gigantica</name>
    <name type="common">Giant liver fluke</name>
    <dbReference type="NCBI Taxonomy" id="46835"/>
    <lineage>
        <taxon>Eukaryota</taxon>
        <taxon>Metazoa</taxon>
        <taxon>Spiralia</taxon>
        <taxon>Lophotrochozoa</taxon>
        <taxon>Platyhelminthes</taxon>
        <taxon>Trematoda</taxon>
        <taxon>Digenea</taxon>
        <taxon>Plagiorchiida</taxon>
        <taxon>Echinostomata</taxon>
        <taxon>Echinostomatoidea</taxon>
        <taxon>Fasciolidae</taxon>
        <taxon>Fasciola</taxon>
    </lineage>
</organism>
<evidence type="ECO:0000313" key="2">
    <source>
        <dbReference type="EMBL" id="TPP58839.1"/>
    </source>
</evidence>
<feature type="compositionally biased region" description="Polar residues" evidence="1">
    <location>
        <begin position="127"/>
        <end position="156"/>
    </location>
</feature>
<comment type="caution">
    <text evidence="2">The sequence shown here is derived from an EMBL/GenBank/DDBJ whole genome shotgun (WGS) entry which is preliminary data.</text>
</comment>
<proteinExistence type="predicted"/>
<evidence type="ECO:0000256" key="1">
    <source>
        <dbReference type="SAM" id="MobiDB-lite"/>
    </source>
</evidence>
<dbReference type="EMBL" id="SUNJ01011487">
    <property type="protein sequence ID" value="TPP58839.1"/>
    <property type="molecule type" value="Genomic_DNA"/>
</dbReference>
<name>A0A504YF28_FASGI</name>
<feature type="region of interest" description="Disordered" evidence="1">
    <location>
        <begin position="87"/>
        <end position="113"/>
    </location>
</feature>
<dbReference type="Proteomes" id="UP000316759">
    <property type="component" value="Unassembled WGS sequence"/>
</dbReference>
<reference evidence="2 3" key="1">
    <citation type="submission" date="2019-04" db="EMBL/GenBank/DDBJ databases">
        <title>Annotation for the trematode Fasciola gigantica.</title>
        <authorList>
            <person name="Choi Y.-J."/>
        </authorList>
    </citation>
    <scope>NUCLEOTIDE SEQUENCE [LARGE SCALE GENOMIC DNA]</scope>
    <source>
        <strain evidence="2">Uganda_cow_1</strain>
    </source>
</reference>
<sequence>MSANKFDSLVVYRYFPFLPTFYYQFNDGCNQVEFVTEPNLSSPIAKDVTEIPDSSTVDDTDRDSATSVRLLADVILDSEDPLVSDLLPNPSQFFSRSPSPRPDHVSNETGSTVPKDVNVLIQETEMSESYSQSPVTRAQSESLDLPNPTSSSISTGKMTTDSFPHSSVHGDAFCRPSFALVFSATPSQEAKATTEIPISRIPLARDSDPGLLCSAVDASYSHSSWTELLETQPALSSSIGPSVVCVEESRLFSYGIVHTR</sequence>
<feature type="region of interest" description="Disordered" evidence="1">
    <location>
        <begin position="126"/>
        <end position="156"/>
    </location>
</feature>
<protein>
    <submittedName>
        <fullName evidence="2">Uncharacterized protein</fullName>
    </submittedName>
</protein>
<accession>A0A504YF28</accession>
<dbReference type="OrthoDB" id="10505987at2759"/>
<evidence type="ECO:0000313" key="3">
    <source>
        <dbReference type="Proteomes" id="UP000316759"/>
    </source>
</evidence>